<evidence type="ECO:0000313" key="2">
    <source>
        <dbReference type="EMBL" id="KAB0791377.1"/>
    </source>
</evidence>
<accession>A0A5N4A232</accession>
<protein>
    <submittedName>
        <fullName evidence="2">Uncharacterized protein</fullName>
    </submittedName>
</protein>
<organism evidence="2 3">
    <name type="scientific">Photinus pyralis</name>
    <name type="common">Common eastern firefly</name>
    <name type="synonym">Lampyris pyralis</name>
    <dbReference type="NCBI Taxonomy" id="7054"/>
    <lineage>
        <taxon>Eukaryota</taxon>
        <taxon>Metazoa</taxon>
        <taxon>Ecdysozoa</taxon>
        <taxon>Arthropoda</taxon>
        <taxon>Hexapoda</taxon>
        <taxon>Insecta</taxon>
        <taxon>Pterygota</taxon>
        <taxon>Neoptera</taxon>
        <taxon>Endopterygota</taxon>
        <taxon>Coleoptera</taxon>
        <taxon>Polyphaga</taxon>
        <taxon>Elateriformia</taxon>
        <taxon>Elateroidea</taxon>
        <taxon>Lampyridae</taxon>
        <taxon>Lampyrinae</taxon>
        <taxon>Photinus</taxon>
    </lineage>
</organism>
<reference evidence="2 3" key="1">
    <citation type="journal article" date="2018" name="Elife">
        <title>Firefly genomes illuminate parallel origins of bioluminescence in beetles.</title>
        <authorList>
            <person name="Fallon T.R."/>
            <person name="Lower S.E."/>
            <person name="Chang C.H."/>
            <person name="Bessho-Uehara M."/>
            <person name="Martin G.J."/>
            <person name="Bewick A.J."/>
            <person name="Behringer M."/>
            <person name="Debat H.J."/>
            <person name="Wong I."/>
            <person name="Day J.C."/>
            <person name="Suvorov A."/>
            <person name="Silva C.J."/>
            <person name="Stanger-Hall K.F."/>
            <person name="Hall D.W."/>
            <person name="Schmitz R.J."/>
            <person name="Nelson D.R."/>
            <person name="Lewis S.M."/>
            <person name="Shigenobu S."/>
            <person name="Bybee S.M."/>
            <person name="Larracuente A.M."/>
            <person name="Oba Y."/>
            <person name="Weng J.K."/>
        </authorList>
    </citation>
    <scope>NUCLEOTIDE SEQUENCE [LARGE SCALE GENOMIC DNA]</scope>
    <source>
        <strain evidence="2">1611_PpyrPB1</strain>
        <tissue evidence="2">Whole body</tissue>
    </source>
</reference>
<keyword evidence="3" id="KW-1185">Reference proteome</keyword>
<sequence length="120" mass="13407">MKNKAHGGFSEMMKSLPVSGLTVVQPVSSRASSNVEPLTRDAHFQKQPRRALREVDASKMKETAEEAKSAISNLMETAKDKVQHYWTLFSNEMASIGQKIAETAKKVPEYFSKADYGKKE</sequence>
<gene>
    <name evidence="2" type="ORF">PPYR_03177</name>
</gene>
<comment type="caution">
    <text evidence="2">The sequence shown here is derived from an EMBL/GenBank/DDBJ whole genome shotgun (WGS) entry which is preliminary data.</text>
</comment>
<dbReference type="EMBL" id="VVIM01000011">
    <property type="protein sequence ID" value="KAB0791377.1"/>
    <property type="molecule type" value="Genomic_DNA"/>
</dbReference>
<dbReference type="AlphaFoldDB" id="A0A5N4A232"/>
<dbReference type="InParanoid" id="A0A5N4A232"/>
<evidence type="ECO:0000313" key="3">
    <source>
        <dbReference type="Proteomes" id="UP000327044"/>
    </source>
</evidence>
<evidence type="ECO:0000256" key="1">
    <source>
        <dbReference type="SAM" id="MobiDB-lite"/>
    </source>
</evidence>
<name>A0A5N4A232_PHOPY</name>
<proteinExistence type="predicted"/>
<dbReference type="Proteomes" id="UP000327044">
    <property type="component" value="Unassembled WGS sequence"/>
</dbReference>
<feature type="region of interest" description="Disordered" evidence="1">
    <location>
        <begin position="29"/>
        <end position="57"/>
    </location>
</feature>